<organism evidence="1 2">
    <name type="scientific">Trichothecium roseum</name>
    <dbReference type="NCBI Taxonomy" id="47278"/>
    <lineage>
        <taxon>Eukaryota</taxon>
        <taxon>Fungi</taxon>
        <taxon>Dikarya</taxon>
        <taxon>Ascomycota</taxon>
        <taxon>Pezizomycotina</taxon>
        <taxon>Sordariomycetes</taxon>
        <taxon>Hypocreomycetidae</taxon>
        <taxon>Hypocreales</taxon>
        <taxon>Hypocreales incertae sedis</taxon>
        <taxon>Trichothecium</taxon>
    </lineage>
</organism>
<keyword evidence="2" id="KW-1185">Reference proteome</keyword>
<reference evidence="1" key="1">
    <citation type="submission" date="2022-10" db="EMBL/GenBank/DDBJ databases">
        <title>Complete Genome of Trichothecium roseum strain YXFP-22015, a Plant Pathogen Isolated from Citrus.</title>
        <authorList>
            <person name="Wang Y."/>
            <person name="Zhu L."/>
        </authorList>
    </citation>
    <scope>NUCLEOTIDE SEQUENCE</scope>
    <source>
        <strain evidence="1">YXFP-22015</strain>
    </source>
</reference>
<evidence type="ECO:0000313" key="2">
    <source>
        <dbReference type="Proteomes" id="UP001163324"/>
    </source>
</evidence>
<dbReference type="Proteomes" id="UP001163324">
    <property type="component" value="Chromosome 4"/>
</dbReference>
<proteinExistence type="predicted"/>
<evidence type="ECO:0000313" key="1">
    <source>
        <dbReference type="EMBL" id="KAI9900929.1"/>
    </source>
</evidence>
<name>A0ACC0V3G2_9HYPO</name>
<gene>
    <name evidence="1" type="ORF">N3K66_005191</name>
</gene>
<accession>A0ACC0V3G2</accession>
<protein>
    <submittedName>
        <fullName evidence="1">Uncharacterized protein</fullName>
    </submittedName>
</protein>
<dbReference type="EMBL" id="CM047943">
    <property type="protein sequence ID" value="KAI9900929.1"/>
    <property type="molecule type" value="Genomic_DNA"/>
</dbReference>
<sequence>MKPALLLLLLPPAAASFAPDGKLPGFVGVREDTVPPAPVLKLKGEAAGPGRGAAGAMTGWVVAVGGAAAVFALGLV</sequence>
<comment type="caution">
    <text evidence="1">The sequence shown here is derived from an EMBL/GenBank/DDBJ whole genome shotgun (WGS) entry which is preliminary data.</text>
</comment>